<proteinExistence type="inferred from homology"/>
<feature type="domain" description="RecX first three-helical" evidence="8">
    <location>
        <begin position="4"/>
        <end position="43"/>
    </location>
</feature>
<gene>
    <name evidence="5 9" type="primary">recX</name>
    <name evidence="9" type="ORF">Llan_0252</name>
</gene>
<dbReference type="Pfam" id="PF21981">
    <property type="entry name" value="RecX_HTH3"/>
    <property type="match status" value="1"/>
</dbReference>
<dbReference type="EMBL" id="LNYI01000005">
    <property type="protein sequence ID" value="KTD25015.1"/>
    <property type="molecule type" value="Genomic_DNA"/>
</dbReference>
<dbReference type="eggNOG" id="COG2137">
    <property type="taxonomic scope" value="Bacteria"/>
</dbReference>
<dbReference type="Gene3D" id="1.10.10.10">
    <property type="entry name" value="Winged helix-like DNA-binding domain superfamily/Winged helix DNA-binding domain"/>
    <property type="match status" value="3"/>
</dbReference>
<sequence length="144" mass="16467">MSKAMDCALRLLARREHGAKELADKLAQKGYSKAEIDEAIVRCQSLGLQSDVRFVESVCSIRIRQGCGPLKIIQELQAKQIARELIDEVLEQERDNWLKLAQAVWEKKFKSQEVLSYSELQKGQRFLSYRGFPAEIIAKLVKES</sequence>
<evidence type="ECO:0000313" key="9">
    <source>
        <dbReference type="EMBL" id="KTD25015.1"/>
    </source>
</evidence>
<evidence type="ECO:0000259" key="7">
    <source>
        <dbReference type="Pfam" id="PF21981"/>
    </source>
</evidence>
<feature type="domain" description="RecX second three-helical" evidence="6">
    <location>
        <begin position="50"/>
        <end position="90"/>
    </location>
</feature>
<dbReference type="Pfam" id="PF21982">
    <property type="entry name" value="RecX_HTH1"/>
    <property type="match status" value="1"/>
</dbReference>
<dbReference type="InterPro" id="IPR053926">
    <property type="entry name" value="RecX_HTH_1st"/>
</dbReference>
<dbReference type="RefSeq" id="WP_028373946.1">
    <property type="nucleotide sequence ID" value="NZ_CAAAJD010000035.1"/>
</dbReference>
<keyword evidence="10" id="KW-1185">Reference proteome</keyword>
<dbReference type="InterPro" id="IPR036388">
    <property type="entry name" value="WH-like_DNA-bd_sf"/>
</dbReference>
<dbReference type="Pfam" id="PF02631">
    <property type="entry name" value="RecX_HTH2"/>
    <property type="match status" value="1"/>
</dbReference>
<evidence type="ECO:0000259" key="6">
    <source>
        <dbReference type="Pfam" id="PF02631"/>
    </source>
</evidence>
<dbReference type="InterPro" id="IPR053925">
    <property type="entry name" value="RecX_HTH_3rd"/>
</dbReference>
<evidence type="ECO:0000256" key="1">
    <source>
        <dbReference type="ARBA" id="ARBA00004496"/>
    </source>
</evidence>
<dbReference type="PANTHER" id="PTHR33602">
    <property type="entry name" value="REGULATORY PROTEIN RECX FAMILY PROTEIN"/>
    <property type="match status" value="1"/>
</dbReference>
<comment type="similarity">
    <text evidence="2 5">Belongs to the RecX family.</text>
</comment>
<comment type="caution">
    <text evidence="9">The sequence shown here is derived from an EMBL/GenBank/DDBJ whole genome shotgun (WGS) entry which is preliminary data.</text>
</comment>
<dbReference type="HAMAP" id="MF_01114">
    <property type="entry name" value="RecX"/>
    <property type="match status" value="1"/>
</dbReference>
<dbReference type="OrthoDB" id="7066780at2"/>
<accession>A0A0W0VXP8</accession>
<dbReference type="GO" id="GO:0006282">
    <property type="term" value="P:regulation of DNA repair"/>
    <property type="evidence" value="ECO:0007669"/>
    <property type="project" value="UniProtKB-UniRule"/>
</dbReference>
<reference evidence="9 10" key="1">
    <citation type="submission" date="2015-11" db="EMBL/GenBank/DDBJ databases">
        <title>Genomic analysis of 38 Legionella species identifies large and diverse effector repertoires.</title>
        <authorList>
            <person name="Burstein D."/>
            <person name="Amaro F."/>
            <person name="Zusman T."/>
            <person name="Lifshitz Z."/>
            <person name="Cohen O."/>
            <person name="Gilbert J.A."/>
            <person name="Pupko T."/>
            <person name="Shuman H.A."/>
            <person name="Segal G."/>
        </authorList>
    </citation>
    <scope>NUCLEOTIDE SEQUENCE [LARGE SCALE GENOMIC DNA]</scope>
    <source>
        <strain evidence="9 10">ATCC 49751</strain>
    </source>
</reference>
<dbReference type="GO" id="GO:0005737">
    <property type="term" value="C:cytoplasm"/>
    <property type="evidence" value="ECO:0007669"/>
    <property type="project" value="UniProtKB-SubCell"/>
</dbReference>
<dbReference type="STRING" id="45067.Llan_0252"/>
<comment type="function">
    <text evidence="5">Modulates RecA activity.</text>
</comment>
<evidence type="ECO:0000256" key="2">
    <source>
        <dbReference type="ARBA" id="ARBA00009695"/>
    </source>
</evidence>
<evidence type="ECO:0000256" key="5">
    <source>
        <dbReference type="HAMAP-Rule" id="MF_01114"/>
    </source>
</evidence>
<dbReference type="AlphaFoldDB" id="A0A0W0VXP8"/>
<dbReference type="InterPro" id="IPR053924">
    <property type="entry name" value="RecX_HTH_2nd"/>
</dbReference>
<evidence type="ECO:0000259" key="8">
    <source>
        <dbReference type="Pfam" id="PF21982"/>
    </source>
</evidence>
<evidence type="ECO:0000313" key="10">
    <source>
        <dbReference type="Proteomes" id="UP000054869"/>
    </source>
</evidence>
<dbReference type="PATRIC" id="fig|45067.4.peg.265"/>
<name>A0A0W0VXP8_9GAMM</name>
<protein>
    <recommendedName>
        <fullName evidence="3 5">Regulatory protein RecX</fullName>
    </recommendedName>
</protein>
<keyword evidence="4 5" id="KW-0963">Cytoplasm</keyword>
<dbReference type="InterPro" id="IPR003783">
    <property type="entry name" value="Regulatory_RecX"/>
</dbReference>
<evidence type="ECO:0000256" key="3">
    <source>
        <dbReference type="ARBA" id="ARBA00018111"/>
    </source>
</evidence>
<evidence type="ECO:0000256" key="4">
    <source>
        <dbReference type="ARBA" id="ARBA00022490"/>
    </source>
</evidence>
<dbReference type="PANTHER" id="PTHR33602:SF1">
    <property type="entry name" value="REGULATORY PROTEIN RECX FAMILY PROTEIN"/>
    <property type="match status" value="1"/>
</dbReference>
<dbReference type="NCBIfam" id="NF001057">
    <property type="entry name" value="PRK00117.3-3"/>
    <property type="match status" value="1"/>
</dbReference>
<dbReference type="Proteomes" id="UP000054869">
    <property type="component" value="Unassembled WGS sequence"/>
</dbReference>
<comment type="subcellular location">
    <subcellularLocation>
        <location evidence="1 5">Cytoplasm</location>
    </subcellularLocation>
</comment>
<organism evidence="9 10">
    <name type="scientific">Legionella lansingensis</name>
    <dbReference type="NCBI Taxonomy" id="45067"/>
    <lineage>
        <taxon>Bacteria</taxon>
        <taxon>Pseudomonadati</taxon>
        <taxon>Pseudomonadota</taxon>
        <taxon>Gammaproteobacteria</taxon>
        <taxon>Legionellales</taxon>
        <taxon>Legionellaceae</taxon>
        <taxon>Legionella</taxon>
    </lineage>
</organism>
<feature type="domain" description="RecX third three-helical" evidence="7">
    <location>
        <begin position="99"/>
        <end position="139"/>
    </location>
</feature>